<dbReference type="Pfam" id="PF02100">
    <property type="entry name" value="ODC_AZ"/>
    <property type="match status" value="1"/>
</dbReference>
<sequence>MRMCIPDAPHAASLTLVSSLSESNTEGSGVGKQETLSVSKSVEESELLGFVERGESVKLSFILRLTERTEARWETLLHQHCLYIQVPVALLPEGSKEGFVTLLEFAEETLKCKDIVICMKKDRSDKTQLVRTFMFIGFTMLHPGHPLVPQTSDSSTIYMRYSII</sequence>
<dbReference type="PANTHER" id="PTHR10279:SF10">
    <property type="entry name" value="ORNITHINE DECARBOXYLASE ANTIZYME"/>
    <property type="match status" value="1"/>
</dbReference>
<dbReference type="OrthoDB" id="5959761at2759"/>
<dbReference type="GO" id="GO:0005634">
    <property type="term" value="C:nucleus"/>
    <property type="evidence" value="ECO:0007669"/>
    <property type="project" value="TreeGrafter"/>
</dbReference>
<accession>A0A482X7F7</accession>
<evidence type="ECO:0000256" key="1">
    <source>
        <dbReference type="ARBA" id="ARBA00008796"/>
    </source>
</evidence>
<comment type="similarity">
    <text evidence="1">Belongs to the ODC antizyme family.</text>
</comment>
<evidence type="ECO:0000313" key="6">
    <source>
        <dbReference type="Proteomes" id="UP000291343"/>
    </source>
</evidence>
<reference evidence="5 6" key="1">
    <citation type="journal article" date="2017" name="Gigascience">
        <title>Genome sequence of the small brown planthopper, Laodelphax striatellus.</title>
        <authorList>
            <person name="Zhu J."/>
            <person name="Jiang F."/>
            <person name="Wang X."/>
            <person name="Yang P."/>
            <person name="Bao Y."/>
            <person name="Zhao W."/>
            <person name="Wang W."/>
            <person name="Lu H."/>
            <person name="Wang Q."/>
            <person name="Cui N."/>
            <person name="Li J."/>
            <person name="Chen X."/>
            <person name="Luo L."/>
            <person name="Yu J."/>
            <person name="Kang L."/>
            <person name="Cui F."/>
        </authorList>
    </citation>
    <scope>NUCLEOTIDE SEQUENCE [LARGE SCALE GENOMIC DNA]</scope>
    <source>
        <strain evidence="5">Lst14</strain>
    </source>
</reference>
<keyword evidence="6" id="KW-1185">Reference proteome</keyword>
<evidence type="ECO:0000256" key="4">
    <source>
        <dbReference type="ARBA" id="ARBA00022758"/>
    </source>
</evidence>
<dbReference type="PANTHER" id="PTHR10279">
    <property type="entry name" value="ORNITHINE DECARBOXYLASE ANTIZYME"/>
    <property type="match status" value="1"/>
</dbReference>
<dbReference type="SMR" id="A0A482X7F7"/>
<gene>
    <name evidence="5" type="ORF">LSTR_LSTR011612</name>
</gene>
<dbReference type="FunCoup" id="A0A482X7F7">
    <property type="interactions" value="846"/>
</dbReference>
<proteinExistence type="inferred from homology"/>
<protein>
    <recommendedName>
        <fullName evidence="3">Ornithine decarboxylase antizyme</fullName>
    </recommendedName>
</protein>
<dbReference type="GO" id="GO:0008073">
    <property type="term" value="F:ornithine decarboxylase inhibitor activity"/>
    <property type="evidence" value="ECO:0007669"/>
    <property type="project" value="InterPro"/>
</dbReference>
<dbReference type="PROSITE" id="PS01337">
    <property type="entry name" value="ODC_AZ"/>
    <property type="match status" value="1"/>
</dbReference>
<comment type="caution">
    <text evidence="5">The sequence shown here is derived from an EMBL/GenBank/DDBJ whole genome shotgun (WGS) entry which is preliminary data.</text>
</comment>
<dbReference type="GO" id="GO:0005737">
    <property type="term" value="C:cytoplasm"/>
    <property type="evidence" value="ECO:0007669"/>
    <property type="project" value="TreeGrafter"/>
</dbReference>
<dbReference type="EMBL" id="QKKF02016947">
    <property type="protein sequence ID" value="RZF41231.1"/>
    <property type="molecule type" value="Genomic_DNA"/>
</dbReference>
<keyword evidence="4" id="KW-0688">Ribosomal frameshifting</keyword>
<dbReference type="InParanoid" id="A0A482X7F7"/>
<name>A0A482X7F7_LAOST</name>
<dbReference type="Gene3D" id="3.40.630.60">
    <property type="match status" value="1"/>
</dbReference>
<evidence type="ECO:0000313" key="5">
    <source>
        <dbReference type="EMBL" id="RZF41231.1"/>
    </source>
</evidence>
<dbReference type="GO" id="GO:0045732">
    <property type="term" value="P:positive regulation of protein catabolic process"/>
    <property type="evidence" value="ECO:0007669"/>
    <property type="project" value="TreeGrafter"/>
</dbReference>
<evidence type="ECO:0000256" key="2">
    <source>
        <dbReference type="ARBA" id="ARBA00011836"/>
    </source>
</evidence>
<dbReference type="STRING" id="195883.A0A482X7F7"/>
<evidence type="ECO:0000256" key="3">
    <source>
        <dbReference type="ARBA" id="ARBA00017712"/>
    </source>
</evidence>
<comment type="subunit">
    <text evidence="2">Interacts with ODC1 and thereby sterically blocks ODC homodimerization.</text>
</comment>
<dbReference type="InterPro" id="IPR038581">
    <property type="entry name" value="ODC_AZ_sf"/>
</dbReference>
<dbReference type="InterPro" id="IPR016181">
    <property type="entry name" value="Acyl_CoA_acyltransferase"/>
</dbReference>
<dbReference type="AlphaFoldDB" id="A0A482X7F7"/>
<dbReference type="InterPro" id="IPR002993">
    <property type="entry name" value="ODC_AZ"/>
</dbReference>
<dbReference type="GO" id="GO:0075523">
    <property type="term" value="P:viral translational frameshifting"/>
    <property type="evidence" value="ECO:0007669"/>
    <property type="project" value="UniProtKB-KW"/>
</dbReference>
<dbReference type="SUPFAM" id="SSF55729">
    <property type="entry name" value="Acyl-CoA N-acyltransferases (Nat)"/>
    <property type="match status" value="1"/>
</dbReference>
<dbReference type="Proteomes" id="UP000291343">
    <property type="component" value="Unassembled WGS sequence"/>
</dbReference>
<organism evidence="5 6">
    <name type="scientific">Laodelphax striatellus</name>
    <name type="common">Small brown planthopper</name>
    <name type="synonym">Delphax striatella</name>
    <dbReference type="NCBI Taxonomy" id="195883"/>
    <lineage>
        <taxon>Eukaryota</taxon>
        <taxon>Metazoa</taxon>
        <taxon>Ecdysozoa</taxon>
        <taxon>Arthropoda</taxon>
        <taxon>Hexapoda</taxon>
        <taxon>Insecta</taxon>
        <taxon>Pterygota</taxon>
        <taxon>Neoptera</taxon>
        <taxon>Paraneoptera</taxon>
        <taxon>Hemiptera</taxon>
        <taxon>Auchenorrhyncha</taxon>
        <taxon>Fulgoroidea</taxon>
        <taxon>Delphacidae</taxon>
        <taxon>Criomorphinae</taxon>
        <taxon>Laodelphax</taxon>
    </lineage>
</organism>